<dbReference type="Proteomes" id="UP001205311">
    <property type="component" value="Unassembled WGS sequence"/>
</dbReference>
<gene>
    <name evidence="2" type="ORF">LX15_002270</name>
</gene>
<dbReference type="SMART" id="SM00849">
    <property type="entry name" value="Lactamase_B"/>
    <property type="match status" value="1"/>
</dbReference>
<evidence type="ECO:0000313" key="3">
    <source>
        <dbReference type="Proteomes" id="UP001205311"/>
    </source>
</evidence>
<comment type="caution">
    <text evidence="2">The sequence shown here is derived from an EMBL/GenBank/DDBJ whole genome shotgun (WGS) entry which is preliminary data.</text>
</comment>
<sequence length="252" mass="26884">MELVVLGAGTPYPRPDRACSGYLLRADDIRVWVDAGPGTLANLQRHVRPDQLSAIWLSHTHADHTADLLSAYYALAFADLSPTAPIPVLGPPGWAERMEAFLASGEPNPMSRVFEVHELHDGHEVTLGGLRLTSRAVEHGLPAFGLRAEHGGHSLAYSGDTGPCPALDDLARDADLLLCEADSSTWPSDEPRWHCTPEDAGATARRAGVGRLVVTHVGPSLSPEEATRRARTAFGGPTHCAHEGDVYSPSGT</sequence>
<proteinExistence type="predicted"/>
<name>A0ABT1HSR1_STRSD</name>
<dbReference type="PANTHER" id="PTHR46018:SF4">
    <property type="entry name" value="METALLO-HYDROLASE YHFI-RELATED"/>
    <property type="match status" value="1"/>
</dbReference>
<evidence type="ECO:0000313" key="2">
    <source>
        <dbReference type="EMBL" id="MCP2258572.1"/>
    </source>
</evidence>
<dbReference type="Pfam" id="PF12706">
    <property type="entry name" value="Lactamase_B_2"/>
    <property type="match status" value="1"/>
</dbReference>
<dbReference type="CDD" id="cd07716">
    <property type="entry name" value="RNaseZ_short-form-like_MBL-fold"/>
    <property type="match status" value="1"/>
</dbReference>
<dbReference type="EMBL" id="JAMTCP010000009">
    <property type="protein sequence ID" value="MCP2258572.1"/>
    <property type="molecule type" value="Genomic_DNA"/>
</dbReference>
<protein>
    <submittedName>
        <fullName evidence="2">Ribonuclease BN, tRNA processing enzyme</fullName>
    </submittedName>
</protein>
<dbReference type="SUPFAM" id="SSF56281">
    <property type="entry name" value="Metallo-hydrolase/oxidoreductase"/>
    <property type="match status" value="1"/>
</dbReference>
<reference evidence="2 3" key="1">
    <citation type="submission" date="2022-06" db="EMBL/GenBank/DDBJ databases">
        <title>Genomic Encyclopedia of Archaeal and Bacterial Type Strains, Phase II (KMG-II): from individual species to whole genera.</title>
        <authorList>
            <person name="Goeker M."/>
        </authorList>
    </citation>
    <scope>NUCLEOTIDE SEQUENCE [LARGE SCALE GENOMIC DNA]</scope>
    <source>
        <strain evidence="2 3">DSM 40477</strain>
    </source>
</reference>
<organism evidence="2 3">
    <name type="scientific">Streptoalloteichus tenebrarius (strain ATCC 17920 / DSM 40477 / JCM 4838 / CBS 697.72 / NBRC 16177 / NCIMB 11028 / NRRL B-12390 / A12253. 1 / ISP 5477)</name>
    <name type="common">Streptomyces tenebrarius</name>
    <dbReference type="NCBI Taxonomy" id="1933"/>
    <lineage>
        <taxon>Bacteria</taxon>
        <taxon>Bacillati</taxon>
        <taxon>Actinomycetota</taxon>
        <taxon>Actinomycetes</taxon>
        <taxon>Pseudonocardiales</taxon>
        <taxon>Pseudonocardiaceae</taxon>
        <taxon>Streptoalloteichus</taxon>
    </lineage>
</organism>
<dbReference type="InterPro" id="IPR001279">
    <property type="entry name" value="Metallo-B-lactamas"/>
</dbReference>
<accession>A0ABT1HSR1</accession>
<dbReference type="Gene3D" id="3.60.15.10">
    <property type="entry name" value="Ribonuclease Z/Hydroxyacylglutathione hydrolase-like"/>
    <property type="match status" value="1"/>
</dbReference>
<dbReference type="RefSeq" id="WP_253669491.1">
    <property type="nucleotide sequence ID" value="NZ_JAMTCP010000009.1"/>
</dbReference>
<dbReference type="InterPro" id="IPR036866">
    <property type="entry name" value="RibonucZ/Hydroxyglut_hydro"/>
</dbReference>
<keyword evidence="3" id="KW-1185">Reference proteome</keyword>
<evidence type="ECO:0000259" key="1">
    <source>
        <dbReference type="SMART" id="SM00849"/>
    </source>
</evidence>
<feature type="domain" description="Metallo-beta-lactamase" evidence="1">
    <location>
        <begin position="18"/>
        <end position="216"/>
    </location>
</feature>
<dbReference type="PANTHER" id="PTHR46018">
    <property type="entry name" value="ZINC PHOSPHODIESTERASE ELAC PROTEIN 1"/>
    <property type="match status" value="1"/>
</dbReference>